<dbReference type="PANTHER" id="PTHR37955">
    <property type="entry name" value="TELLURITE RESISTANCE PROTEIN TEHA"/>
    <property type="match status" value="1"/>
</dbReference>
<dbReference type="AlphaFoldDB" id="A0A2A2H9F8"/>
<feature type="transmembrane region" description="Helical" evidence="5">
    <location>
        <begin position="154"/>
        <end position="172"/>
    </location>
</feature>
<dbReference type="PANTHER" id="PTHR37955:SF1">
    <property type="entry name" value="DEP DOMAIN-CONTAINING PROTEIN"/>
    <property type="match status" value="1"/>
</dbReference>
<dbReference type="Proteomes" id="UP000217784">
    <property type="component" value="Unassembled WGS sequence"/>
</dbReference>
<feature type="transmembrane region" description="Helical" evidence="5">
    <location>
        <begin position="214"/>
        <end position="232"/>
    </location>
</feature>
<evidence type="ECO:0000256" key="4">
    <source>
        <dbReference type="ARBA" id="ARBA00023136"/>
    </source>
</evidence>
<accession>A0A2A2H9F8</accession>
<comment type="subcellular location">
    <subcellularLocation>
        <location evidence="1">Membrane</location>
        <topology evidence="1">Multi-pass membrane protein</topology>
    </subcellularLocation>
</comment>
<sequence length="309" mass="34362">MKDILNKISVPISGLMLGLAEAGNLVSSQEVILKIIFGSISALILALILIKIASNPKHLKADLNNPAVAGVASTFPMGIIVLSTYVNSFFPSEAYAMWIAGILMQIIIVIIFTRKFVFNFDINKVFPCYFVVYVGVAVGSIVAPIFNAADIGRVLFYFGFVSYLILLPLMLYRVFVIKSFPEPAIPTLTIFAAPSSICLAGYLSSFDVINMDIFWGLVISAIVMFFAVLLYMPKMLKLKFYPSYSAFAFPLVISAIAMQYANSFLANMNLKMPIMQYIGYFEELLAVLFVVYVLVHYTNFLFGDYRKTS</sequence>
<dbReference type="Gene3D" id="1.50.10.150">
    <property type="entry name" value="Voltage-dependent anion channel"/>
    <property type="match status" value="1"/>
</dbReference>
<proteinExistence type="predicted"/>
<evidence type="ECO:0000256" key="5">
    <source>
        <dbReference type="SAM" id="Phobius"/>
    </source>
</evidence>
<feature type="transmembrane region" description="Helical" evidence="5">
    <location>
        <begin position="66"/>
        <end position="89"/>
    </location>
</feature>
<reference evidence="6 7" key="1">
    <citation type="journal article" date="2017" name="BMC Genomics">
        <title>Genomic analysis of methanogenic archaea reveals a shift towards energy conservation.</title>
        <authorList>
            <person name="Gilmore S.P."/>
            <person name="Henske J.K."/>
            <person name="Sexton J.A."/>
            <person name="Solomon K.V."/>
            <person name="Seppala S."/>
            <person name="Yoo J.I."/>
            <person name="Huyett L.M."/>
            <person name="Pressman A."/>
            <person name="Cogan J.Z."/>
            <person name="Kivenson V."/>
            <person name="Peng X."/>
            <person name="Tan Y."/>
            <person name="Valentine D.L."/>
            <person name="O'Malley M.A."/>
        </authorList>
    </citation>
    <scope>NUCLEOTIDE SEQUENCE [LARGE SCALE GENOMIC DNA]</scope>
    <source>
        <strain evidence="6 7">M.o.H.</strain>
    </source>
</reference>
<dbReference type="EMBL" id="LMVM01000001">
    <property type="protein sequence ID" value="PAV06062.1"/>
    <property type="molecule type" value="Genomic_DNA"/>
</dbReference>
<feature type="transmembrane region" description="Helical" evidence="5">
    <location>
        <begin position="184"/>
        <end position="202"/>
    </location>
</feature>
<evidence type="ECO:0000256" key="1">
    <source>
        <dbReference type="ARBA" id="ARBA00004141"/>
    </source>
</evidence>
<evidence type="ECO:0000256" key="2">
    <source>
        <dbReference type="ARBA" id="ARBA00022692"/>
    </source>
</evidence>
<dbReference type="InterPro" id="IPR052951">
    <property type="entry name" value="Tellurite_res_ion_channel"/>
</dbReference>
<feature type="transmembrane region" description="Helical" evidence="5">
    <location>
        <begin position="284"/>
        <end position="302"/>
    </location>
</feature>
<evidence type="ECO:0000313" key="7">
    <source>
        <dbReference type="Proteomes" id="UP000217784"/>
    </source>
</evidence>
<feature type="transmembrane region" description="Helical" evidence="5">
    <location>
        <begin position="95"/>
        <end position="113"/>
    </location>
</feature>
<feature type="transmembrane region" description="Helical" evidence="5">
    <location>
        <begin position="125"/>
        <end position="148"/>
    </location>
</feature>
<protein>
    <submittedName>
        <fullName evidence="6">C4-dicarboxylate ABC transporter</fullName>
    </submittedName>
</protein>
<keyword evidence="2 5" id="KW-0812">Transmembrane</keyword>
<feature type="transmembrane region" description="Helical" evidence="5">
    <location>
        <begin position="32"/>
        <end position="54"/>
    </location>
</feature>
<keyword evidence="3 5" id="KW-1133">Transmembrane helix</keyword>
<keyword evidence="7" id="KW-1185">Reference proteome</keyword>
<dbReference type="RefSeq" id="WP_069583510.1">
    <property type="nucleotide sequence ID" value="NZ_LMVM01000001.1"/>
</dbReference>
<dbReference type="GO" id="GO:0005886">
    <property type="term" value="C:plasma membrane"/>
    <property type="evidence" value="ECO:0007669"/>
    <property type="project" value="TreeGrafter"/>
</dbReference>
<organism evidence="6 7">
    <name type="scientific">Methanobacterium bryantii</name>
    <dbReference type="NCBI Taxonomy" id="2161"/>
    <lineage>
        <taxon>Archaea</taxon>
        <taxon>Methanobacteriati</taxon>
        <taxon>Methanobacteriota</taxon>
        <taxon>Methanomada group</taxon>
        <taxon>Methanobacteria</taxon>
        <taxon>Methanobacteriales</taxon>
        <taxon>Methanobacteriaceae</taxon>
        <taxon>Methanobacterium</taxon>
    </lineage>
</organism>
<evidence type="ECO:0000256" key="3">
    <source>
        <dbReference type="ARBA" id="ARBA00022989"/>
    </source>
</evidence>
<gene>
    <name evidence="6" type="ORF">ASJ80_14585</name>
</gene>
<dbReference type="CDD" id="cd09325">
    <property type="entry name" value="TDT_C4-dicarb_trans"/>
    <property type="match status" value="1"/>
</dbReference>
<dbReference type="GO" id="GO:0046583">
    <property type="term" value="F:monoatomic cation efflux transmembrane transporter activity"/>
    <property type="evidence" value="ECO:0007669"/>
    <property type="project" value="TreeGrafter"/>
</dbReference>
<evidence type="ECO:0000313" key="6">
    <source>
        <dbReference type="EMBL" id="PAV06062.1"/>
    </source>
</evidence>
<feature type="transmembrane region" description="Helical" evidence="5">
    <location>
        <begin position="244"/>
        <end position="264"/>
    </location>
</feature>
<dbReference type="InterPro" id="IPR004695">
    <property type="entry name" value="SLAC1/Mae1/Ssu1/TehA"/>
</dbReference>
<comment type="caution">
    <text evidence="6">The sequence shown here is derived from an EMBL/GenBank/DDBJ whole genome shotgun (WGS) entry which is preliminary data.</text>
</comment>
<dbReference type="InterPro" id="IPR038665">
    <property type="entry name" value="Voltage-dep_anion_channel_sf"/>
</dbReference>
<dbReference type="Pfam" id="PF03595">
    <property type="entry name" value="SLAC1"/>
    <property type="match status" value="1"/>
</dbReference>
<keyword evidence="4 5" id="KW-0472">Membrane</keyword>
<dbReference type="OrthoDB" id="82148at2157"/>
<name>A0A2A2H9F8_METBR</name>